<keyword evidence="1" id="KW-0812">Transmembrane</keyword>
<evidence type="ECO:0000256" key="1">
    <source>
        <dbReference type="SAM" id="Phobius"/>
    </source>
</evidence>
<comment type="caution">
    <text evidence="2">The sequence shown here is derived from an EMBL/GenBank/DDBJ whole genome shotgun (WGS) entry which is preliminary data.</text>
</comment>
<feature type="transmembrane region" description="Helical" evidence="1">
    <location>
        <begin position="38"/>
        <end position="59"/>
    </location>
</feature>
<evidence type="ECO:0000313" key="2">
    <source>
        <dbReference type="EMBL" id="OGG50460.1"/>
    </source>
</evidence>
<keyword evidence="1" id="KW-0472">Membrane</keyword>
<proteinExistence type="predicted"/>
<reference evidence="2 3" key="1">
    <citation type="journal article" date="2016" name="Nat. Commun.">
        <title>Thousands of microbial genomes shed light on interconnected biogeochemical processes in an aquifer system.</title>
        <authorList>
            <person name="Anantharaman K."/>
            <person name="Brown C.T."/>
            <person name="Hug L.A."/>
            <person name="Sharon I."/>
            <person name="Castelle C.J."/>
            <person name="Probst A.J."/>
            <person name="Thomas B.C."/>
            <person name="Singh A."/>
            <person name="Wilkins M.J."/>
            <person name="Karaoz U."/>
            <person name="Brodie E.L."/>
            <person name="Williams K.H."/>
            <person name="Hubbard S.S."/>
            <person name="Banfield J.F."/>
        </authorList>
    </citation>
    <scope>NUCLEOTIDE SEQUENCE [LARGE SCALE GENOMIC DNA]</scope>
</reference>
<organism evidence="2 3">
    <name type="scientific">Candidatus Kaiserbacteria bacterium RIFCSPHIGHO2_01_FULL_54_36</name>
    <dbReference type="NCBI Taxonomy" id="1798482"/>
    <lineage>
        <taxon>Bacteria</taxon>
        <taxon>Candidatus Kaiseribacteriota</taxon>
    </lineage>
</organism>
<accession>A0A1F6CN45</accession>
<protein>
    <submittedName>
        <fullName evidence="2">Uncharacterized protein</fullName>
    </submittedName>
</protein>
<gene>
    <name evidence="2" type="ORF">A2763_01655</name>
</gene>
<feature type="transmembrane region" description="Helical" evidence="1">
    <location>
        <begin position="66"/>
        <end position="92"/>
    </location>
</feature>
<feature type="transmembrane region" description="Helical" evidence="1">
    <location>
        <begin position="104"/>
        <end position="127"/>
    </location>
</feature>
<dbReference type="AlphaFoldDB" id="A0A1F6CN45"/>
<dbReference type="Proteomes" id="UP000178370">
    <property type="component" value="Unassembled WGS sequence"/>
</dbReference>
<dbReference type="EMBL" id="MFKV01000014">
    <property type="protein sequence ID" value="OGG50460.1"/>
    <property type="molecule type" value="Genomic_DNA"/>
</dbReference>
<keyword evidence="1" id="KW-1133">Transmembrane helix</keyword>
<sequence>MNVSLKIKVLVNLLYVYVGIYASLFLVGISTISFDSDALRTLINPIIHILVISCIAFFLPRKKGSLMYWVSVVLILLELVRKLSGAGILIWLKRAGLGSEATDPTFFMFTLALLYSGIFLVASVIILQKDVRVYLRGKGVRNL</sequence>
<feature type="transmembrane region" description="Helical" evidence="1">
    <location>
        <begin position="12"/>
        <end position="32"/>
    </location>
</feature>
<name>A0A1F6CN45_9BACT</name>
<evidence type="ECO:0000313" key="3">
    <source>
        <dbReference type="Proteomes" id="UP000178370"/>
    </source>
</evidence>
<dbReference type="STRING" id="1798482.A2763_01655"/>